<protein>
    <submittedName>
        <fullName evidence="2">Uncharacterized protein</fullName>
    </submittedName>
</protein>
<accession>A0A516INL3</accession>
<proteinExistence type="predicted"/>
<dbReference type="OrthoDB" id="7596140at2"/>
<dbReference type="Proteomes" id="UP000321857">
    <property type="component" value="Chromosome"/>
</dbReference>
<gene>
    <name evidence="2" type="ORF">FMM02_00085</name>
</gene>
<feature type="chain" id="PRO_5021889869" evidence="1">
    <location>
        <begin position="26"/>
        <end position="196"/>
    </location>
</feature>
<keyword evidence="3" id="KW-1185">Reference proteome</keyword>
<dbReference type="RefSeq" id="WP_147492958.1">
    <property type="nucleotide sequence ID" value="NZ_CP041659.1"/>
</dbReference>
<dbReference type="AlphaFoldDB" id="A0A516INL3"/>
<keyword evidence="1" id="KW-0732">Signal</keyword>
<organism evidence="2 3">
    <name type="scientific">Sphingomonas xanthus</name>
    <dbReference type="NCBI Taxonomy" id="2594473"/>
    <lineage>
        <taxon>Bacteria</taxon>
        <taxon>Pseudomonadati</taxon>
        <taxon>Pseudomonadota</taxon>
        <taxon>Alphaproteobacteria</taxon>
        <taxon>Sphingomonadales</taxon>
        <taxon>Sphingomonadaceae</taxon>
        <taxon>Sphingomonas</taxon>
    </lineage>
</organism>
<evidence type="ECO:0000256" key="1">
    <source>
        <dbReference type="SAM" id="SignalP"/>
    </source>
</evidence>
<feature type="signal peptide" evidence="1">
    <location>
        <begin position="1"/>
        <end position="25"/>
    </location>
</feature>
<evidence type="ECO:0000313" key="3">
    <source>
        <dbReference type="Proteomes" id="UP000321857"/>
    </source>
</evidence>
<reference evidence="2 3" key="1">
    <citation type="submission" date="2019-07" db="EMBL/GenBank/DDBJ databases">
        <title>Sphingomonas AE3 Genome sequencing and assembly.</title>
        <authorList>
            <person name="Kim H."/>
        </authorList>
    </citation>
    <scope>NUCLEOTIDE SEQUENCE [LARGE SCALE GENOMIC DNA]</scope>
    <source>
        <strain evidence="2 3">AE3</strain>
    </source>
</reference>
<evidence type="ECO:0000313" key="2">
    <source>
        <dbReference type="EMBL" id="QDP18495.1"/>
    </source>
</evidence>
<dbReference type="KEGG" id="sxa:FMM02_00085"/>
<name>A0A516INL3_9SPHN</name>
<sequence>MMRASRTFAWSAMLVLLPAVALAQASEEVVLTSTTANSQGRIAVNVASGNGNQQASSAVIAVGTTGIGSNGVDQHSSSRNSLTGPTHAEIQAGALSGLQGMISINVAAGNDNQEANLAVVALALGGSALTNTMLSQTRAEAPQKVGQDAPSRGADSAMLSPDALTGSHGLIQINLVAGERNSSANTFALNVSGGGN</sequence>
<dbReference type="EMBL" id="CP041659">
    <property type="protein sequence ID" value="QDP18495.1"/>
    <property type="molecule type" value="Genomic_DNA"/>
</dbReference>